<evidence type="ECO:0000256" key="1">
    <source>
        <dbReference type="SAM" id="MobiDB-lite"/>
    </source>
</evidence>
<comment type="caution">
    <text evidence="2">The sequence shown here is derived from an EMBL/GenBank/DDBJ whole genome shotgun (WGS) entry which is preliminary data.</text>
</comment>
<dbReference type="AlphaFoldDB" id="A0A2S7EPN3"/>
<evidence type="ECO:0000313" key="3">
    <source>
        <dbReference type="Proteomes" id="UP000238261"/>
    </source>
</evidence>
<accession>A0A2S7EPN3</accession>
<proteinExistence type="predicted"/>
<gene>
    <name evidence="2" type="ORF">XhyaCFBP1156_20005</name>
</gene>
<sequence>MRKSGAFSVSPLSLGTSLTWRTWKRKEFVPRGMRAAQGELFSLEGCGHEAQGAAAPTPGFTTRQGRRGRPSRQGEMADSASPHDGCTGLRPDAGQVNAPMTERKRPCRSLGRRA</sequence>
<protein>
    <submittedName>
        <fullName evidence="2">Uncharacterized protein</fullName>
    </submittedName>
</protein>
<evidence type="ECO:0000313" key="2">
    <source>
        <dbReference type="EMBL" id="PPU94464.1"/>
    </source>
</evidence>
<dbReference type="EMBL" id="MDEG01000036">
    <property type="protein sequence ID" value="PPU94464.1"/>
    <property type="molecule type" value="Genomic_DNA"/>
</dbReference>
<keyword evidence="3" id="KW-1185">Reference proteome</keyword>
<reference evidence="3" key="1">
    <citation type="submission" date="2016-08" db="EMBL/GenBank/DDBJ databases">
        <authorList>
            <person name="Merda D."/>
            <person name="Briand M."/>
            <person name="Taghouti G."/>
            <person name="Carrere S."/>
            <person name="Gouzy J."/>
            <person name="Portier P."/>
            <person name="Jacques M.-A."/>
            <person name="Fischer-Le Saux M."/>
        </authorList>
    </citation>
    <scope>NUCLEOTIDE SEQUENCE [LARGE SCALE GENOMIC DNA]</scope>
    <source>
        <strain evidence="3">CFBP1156</strain>
    </source>
</reference>
<dbReference type="Proteomes" id="UP000238261">
    <property type="component" value="Unassembled WGS sequence"/>
</dbReference>
<name>A0A2S7EPN3_9XANT</name>
<organism evidence="2 3">
    <name type="scientific">Xanthomonas hyacinthi</name>
    <dbReference type="NCBI Taxonomy" id="56455"/>
    <lineage>
        <taxon>Bacteria</taxon>
        <taxon>Pseudomonadati</taxon>
        <taxon>Pseudomonadota</taxon>
        <taxon>Gammaproteobacteria</taxon>
        <taxon>Lysobacterales</taxon>
        <taxon>Lysobacteraceae</taxon>
        <taxon>Xanthomonas</taxon>
    </lineage>
</organism>
<feature type="compositionally biased region" description="Basic residues" evidence="1">
    <location>
        <begin position="105"/>
        <end position="114"/>
    </location>
</feature>
<feature type="region of interest" description="Disordered" evidence="1">
    <location>
        <begin position="49"/>
        <end position="114"/>
    </location>
</feature>